<protein>
    <submittedName>
        <fullName evidence="3">Nuclear transport factor 2 family protein</fullName>
    </submittedName>
</protein>
<gene>
    <name evidence="3" type="ORF">LZC95_23195</name>
</gene>
<evidence type="ECO:0000256" key="1">
    <source>
        <dbReference type="SAM" id="SignalP"/>
    </source>
</evidence>
<dbReference type="InterPro" id="IPR032710">
    <property type="entry name" value="NTF2-like_dom_sf"/>
</dbReference>
<evidence type="ECO:0000313" key="4">
    <source>
        <dbReference type="Proteomes" id="UP001379533"/>
    </source>
</evidence>
<keyword evidence="1" id="KW-0732">Signal</keyword>
<proteinExistence type="predicted"/>
<name>A0ABZ2KM16_9BACT</name>
<feature type="domain" description="DUF4440" evidence="2">
    <location>
        <begin position="42"/>
        <end position="144"/>
    </location>
</feature>
<dbReference type="InterPro" id="IPR027843">
    <property type="entry name" value="DUF4440"/>
</dbReference>
<dbReference type="Pfam" id="PF14534">
    <property type="entry name" value="DUF4440"/>
    <property type="match status" value="1"/>
</dbReference>
<accession>A0ABZ2KM16</accession>
<evidence type="ECO:0000313" key="3">
    <source>
        <dbReference type="EMBL" id="WXA99708.1"/>
    </source>
</evidence>
<reference evidence="3 4" key="1">
    <citation type="submission" date="2021-12" db="EMBL/GenBank/DDBJ databases">
        <title>Discovery of the Pendulisporaceae a myxobacterial family with distinct sporulation behavior and unique specialized metabolism.</title>
        <authorList>
            <person name="Garcia R."/>
            <person name="Popoff A."/>
            <person name="Bader C.D."/>
            <person name="Loehr J."/>
            <person name="Walesch S."/>
            <person name="Walt C."/>
            <person name="Boldt J."/>
            <person name="Bunk B."/>
            <person name="Haeckl F.J.F.P.J."/>
            <person name="Gunesch A.P."/>
            <person name="Birkelbach J."/>
            <person name="Nuebel U."/>
            <person name="Pietschmann T."/>
            <person name="Bach T."/>
            <person name="Mueller R."/>
        </authorList>
    </citation>
    <scope>NUCLEOTIDE SEQUENCE [LARGE SCALE GENOMIC DNA]</scope>
    <source>
        <strain evidence="3 4">MSr12523</strain>
    </source>
</reference>
<feature type="signal peptide" evidence="1">
    <location>
        <begin position="1"/>
        <end position="23"/>
    </location>
</feature>
<dbReference type="Proteomes" id="UP001379533">
    <property type="component" value="Chromosome"/>
</dbReference>
<dbReference type="SUPFAM" id="SSF54427">
    <property type="entry name" value="NTF2-like"/>
    <property type="match status" value="1"/>
</dbReference>
<feature type="chain" id="PRO_5047275156" evidence="1">
    <location>
        <begin position="24"/>
        <end position="163"/>
    </location>
</feature>
<sequence>MRTSSSRASRCIVLTLVAGIAGAVGFGGTTEAATSDADALQLIALDKAMQKSVVDRDAKAFANFLTDDYTLVSGSGRIYDKAAVVAEMSSPDVRYDVNESSDWRVRVTDNTALVIAILHSKGVDHGKPFDQRIRFTDTWIRRNEKSPWRNIAGHASKLGEGVK</sequence>
<evidence type="ECO:0000259" key="2">
    <source>
        <dbReference type="Pfam" id="PF14534"/>
    </source>
</evidence>
<organism evidence="3 4">
    <name type="scientific">Pendulispora brunnea</name>
    <dbReference type="NCBI Taxonomy" id="2905690"/>
    <lineage>
        <taxon>Bacteria</taxon>
        <taxon>Pseudomonadati</taxon>
        <taxon>Myxococcota</taxon>
        <taxon>Myxococcia</taxon>
        <taxon>Myxococcales</taxon>
        <taxon>Sorangiineae</taxon>
        <taxon>Pendulisporaceae</taxon>
        <taxon>Pendulispora</taxon>
    </lineage>
</organism>
<dbReference type="RefSeq" id="WP_394850350.1">
    <property type="nucleotide sequence ID" value="NZ_CP089982.1"/>
</dbReference>
<keyword evidence="4" id="KW-1185">Reference proteome</keyword>
<dbReference type="EMBL" id="CP089982">
    <property type="protein sequence ID" value="WXA99708.1"/>
    <property type="molecule type" value="Genomic_DNA"/>
</dbReference>
<dbReference type="Gene3D" id="3.10.450.50">
    <property type="match status" value="1"/>
</dbReference>